<proteinExistence type="predicted"/>
<dbReference type="PRINTS" id="PR00195">
    <property type="entry name" value="DYNAMIN"/>
</dbReference>
<dbReference type="PROSITE" id="PS51718">
    <property type="entry name" value="G_DYNAMIN_2"/>
    <property type="match status" value="1"/>
</dbReference>
<keyword evidence="2" id="KW-0342">GTP-binding</keyword>
<evidence type="ECO:0000256" key="1">
    <source>
        <dbReference type="ARBA" id="ARBA00022741"/>
    </source>
</evidence>
<dbReference type="InterPro" id="IPR027417">
    <property type="entry name" value="P-loop_NTPase"/>
</dbReference>
<feature type="domain" description="GED" evidence="3">
    <location>
        <begin position="611"/>
        <end position="700"/>
    </location>
</feature>
<sequence>MTDEGCPSQDSFADLAHIEDQDSPADLAHMEDLARPLVELPDKLRGIGLEKDVAIPQIAVIGDQSSGKSSVLEAISGIPFPRGSGLVTRCATELRMQIAETFLARAYTTEKRDAVATLGTVAGVERAIAQLTEDLCGAQGFSAESIVIELAAPHVPHLTVIDLPGIVRTTTAGQAQGVIQQVDGLLRSYMKQPSTIMLVVVPSNQDVATVGGLELAAEYDPDGVRTMGVLTKPDLINPGAERDAVAVLLNETKPLKLGYVMVKNRSQRDIADDMSLADAHAAERAYFAEHCLFGALDGALFTVAHLKQRLSALLVARIRAELPRMRAEIDAALAAARAGLARLGRGLEHCPPEERVAAVARHVDAYSACVAGSTTGRYGGWLTGAFDADAEVDPDFKFEEEDDEGGGGGSGGAGRMYTDVYAAFTAFKRAVEATRPPDDADAVAALRAQQRRFRGEELPGFLSFDFFRRKAALLMDAWRAPADALVRRVHGVLAAGSAGVAAAQAARLPALRAMLAAESAEVAEDSAQRALERVRLIWEDERRQPLTVDDRFMEGINARRVLHIRSTLPPAQPRLQSGYAAGAAVIEPAALDAWVARYMKLGTDDSDTLAARDMLDFLATYWDVASRRYTDAVCRAVQAEMLAAHGAALRARLGGAARVDAAAAERCLAEDPLVHAQRAALRRKAERLAQAQAVVAACLA</sequence>
<dbReference type="CDD" id="cd08771">
    <property type="entry name" value="DLP_1"/>
    <property type="match status" value="1"/>
</dbReference>
<dbReference type="GO" id="GO:0006897">
    <property type="term" value="P:endocytosis"/>
    <property type="evidence" value="ECO:0007669"/>
    <property type="project" value="TreeGrafter"/>
</dbReference>
<dbReference type="PANTHER" id="PTHR11566">
    <property type="entry name" value="DYNAMIN"/>
    <property type="match status" value="1"/>
</dbReference>
<evidence type="ECO:0000259" key="4">
    <source>
        <dbReference type="PROSITE" id="PS51718"/>
    </source>
</evidence>
<dbReference type="InterPro" id="IPR020850">
    <property type="entry name" value="GED_dom"/>
</dbReference>
<dbReference type="SMART" id="SM00053">
    <property type="entry name" value="DYNc"/>
    <property type="match status" value="1"/>
</dbReference>
<evidence type="ECO:0000313" key="5">
    <source>
        <dbReference type="EMBL" id="KAG5191405.1"/>
    </source>
</evidence>
<keyword evidence="5" id="KW-0378">Hydrolase</keyword>
<dbReference type="Pfam" id="PF02212">
    <property type="entry name" value="GED"/>
    <property type="match status" value="1"/>
</dbReference>
<dbReference type="GO" id="GO:0005525">
    <property type="term" value="F:GTP binding"/>
    <property type="evidence" value="ECO:0007669"/>
    <property type="project" value="InterPro"/>
</dbReference>
<name>A0A835ZHI2_9STRA</name>
<dbReference type="GO" id="GO:0003924">
    <property type="term" value="F:GTPase activity"/>
    <property type="evidence" value="ECO:0007669"/>
    <property type="project" value="InterPro"/>
</dbReference>
<dbReference type="EMBL" id="JAFCMP010000020">
    <property type="protein sequence ID" value="KAG5191405.1"/>
    <property type="molecule type" value="Genomic_DNA"/>
</dbReference>
<feature type="domain" description="Dynamin-type G" evidence="4">
    <location>
        <begin position="52"/>
        <end position="323"/>
    </location>
</feature>
<evidence type="ECO:0000313" key="6">
    <source>
        <dbReference type="Proteomes" id="UP000664859"/>
    </source>
</evidence>
<organism evidence="5 6">
    <name type="scientific">Tribonema minus</name>
    <dbReference type="NCBI Taxonomy" id="303371"/>
    <lineage>
        <taxon>Eukaryota</taxon>
        <taxon>Sar</taxon>
        <taxon>Stramenopiles</taxon>
        <taxon>Ochrophyta</taxon>
        <taxon>PX clade</taxon>
        <taxon>Xanthophyceae</taxon>
        <taxon>Tribonematales</taxon>
        <taxon>Tribonemataceae</taxon>
        <taxon>Tribonema</taxon>
    </lineage>
</organism>
<dbReference type="Gene3D" id="3.40.50.300">
    <property type="entry name" value="P-loop containing nucleotide triphosphate hydrolases"/>
    <property type="match status" value="1"/>
</dbReference>
<dbReference type="Pfam" id="PF00350">
    <property type="entry name" value="Dynamin_N"/>
    <property type="match status" value="1"/>
</dbReference>
<comment type="caution">
    <text evidence="5">The sequence shown here is derived from an EMBL/GenBank/DDBJ whole genome shotgun (WGS) entry which is preliminary data.</text>
</comment>
<reference evidence="5" key="1">
    <citation type="submission" date="2021-02" db="EMBL/GenBank/DDBJ databases">
        <title>First Annotated Genome of the Yellow-green Alga Tribonema minus.</title>
        <authorList>
            <person name="Mahan K.M."/>
        </authorList>
    </citation>
    <scope>NUCLEOTIDE SEQUENCE</scope>
    <source>
        <strain evidence="5">UTEX B ZZ1240</strain>
    </source>
</reference>
<dbReference type="GO" id="GO:0000266">
    <property type="term" value="P:mitochondrial fission"/>
    <property type="evidence" value="ECO:0007669"/>
    <property type="project" value="TreeGrafter"/>
</dbReference>
<dbReference type="Proteomes" id="UP000664859">
    <property type="component" value="Unassembled WGS sequence"/>
</dbReference>
<accession>A0A835ZHI2</accession>
<dbReference type="Pfam" id="PF01031">
    <property type="entry name" value="Dynamin_M"/>
    <property type="match status" value="1"/>
</dbReference>
<evidence type="ECO:0000259" key="3">
    <source>
        <dbReference type="PROSITE" id="PS51388"/>
    </source>
</evidence>
<dbReference type="Gene3D" id="1.20.120.1240">
    <property type="entry name" value="Dynamin, middle domain"/>
    <property type="match status" value="1"/>
</dbReference>
<dbReference type="InterPro" id="IPR030381">
    <property type="entry name" value="G_DYNAMIN_dom"/>
</dbReference>
<dbReference type="InterPro" id="IPR003130">
    <property type="entry name" value="GED"/>
</dbReference>
<dbReference type="InterPro" id="IPR000375">
    <property type="entry name" value="Dynamin_stalk"/>
</dbReference>
<dbReference type="GO" id="GO:0008017">
    <property type="term" value="F:microtubule binding"/>
    <property type="evidence" value="ECO:0007669"/>
    <property type="project" value="TreeGrafter"/>
</dbReference>
<dbReference type="InterPro" id="IPR022812">
    <property type="entry name" value="Dynamin"/>
</dbReference>
<keyword evidence="1" id="KW-0547">Nucleotide-binding</keyword>
<dbReference type="GO" id="GO:0016559">
    <property type="term" value="P:peroxisome fission"/>
    <property type="evidence" value="ECO:0007669"/>
    <property type="project" value="TreeGrafter"/>
</dbReference>
<dbReference type="AlphaFoldDB" id="A0A835ZHI2"/>
<keyword evidence="6" id="KW-1185">Reference proteome</keyword>
<evidence type="ECO:0000256" key="2">
    <source>
        <dbReference type="ARBA" id="ARBA00023134"/>
    </source>
</evidence>
<dbReference type="SUPFAM" id="SSF52540">
    <property type="entry name" value="P-loop containing nucleoside triphosphate hydrolases"/>
    <property type="match status" value="1"/>
</dbReference>
<dbReference type="GO" id="GO:0005739">
    <property type="term" value="C:mitochondrion"/>
    <property type="evidence" value="ECO:0007669"/>
    <property type="project" value="TreeGrafter"/>
</dbReference>
<dbReference type="InterPro" id="IPR001401">
    <property type="entry name" value="Dynamin_GTPase"/>
</dbReference>
<dbReference type="PANTHER" id="PTHR11566:SF21">
    <property type="entry name" value="DYNAMIN RELATED PROTEIN 1, ISOFORM A"/>
    <property type="match status" value="1"/>
</dbReference>
<dbReference type="GO" id="GO:0005874">
    <property type="term" value="C:microtubule"/>
    <property type="evidence" value="ECO:0007669"/>
    <property type="project" value="TreeGrafter"/>
</dbReference>
<gene>
    <name evidence="5" type="ORF">JKP88DRAFT_285211</name>
</gene>
<dbReference type="GO" id="GO:0016020">
    <property type="term" value="C:membrane"/>
    <property type="evidence" value="ECO:0007669"/>
    <property type="project" value="TreeGrafter"/>
</dbReference>
<protein>
    <submittedName>
        <fullName evidence="5">P-loop containing nucleoside triphosphate hydrolase protein</fullName>
    </submittedName>
</protein>
<dbReference type="PROSITE" id="PS51388">
    <property type="entry name" value="GED"/>
    <property type="match status" value="1"/>
</dbReference>
<dbReference type="OrthoDB" id="5061070at2759"/>
<dbReference type="GO" id="GO:0048312">
    <property type="term" value="P:intracellular distribution of mitochondria"/>
    <property type="evidence" value="ECO:0007669"/>
    <property type="project" value="TreeGrafter"/>
</dbReference>
<dbReference type="InterPro" id="IPR045063">
    <property type="entry name" value="Dynamin_N"/>
</dbReference>